<gene>
    <name evidence="1" type="ORF">LCGC14_1428510</name>
</gene>
<proteinExistence type="predicted"/>
<reference evidence="1" key="1">
    <citation type="journal article" date="2015" name="Nature">
        <title>Complex archaea that bridge the gap between prokaryotes and eukaryotes.</title>
        <authorList>
            <person name="Spang A."/>
            <person name="Saw J.H."/>
            <person name="Jorgensen S.L."/>
            <person name="Zaremba-Niedzwiedzka K."/>
            <person name="Martijn J."/>
            <person name="Lind A.E."/>
            <person name="van Eijk R."/>
            <person name="Schleper C."/>
            <person name="Guy L."/>
            <person name="Ettema T.J."/>
        </authorList>
    </citation>
    <scope>NUCLEOTIDE SEQUENCE</scope>
</reference>
<organism evidence="1">
    <name type="scientific">marine sediment metagenome</name>
    <dbReference type="NCBI Taxonomy" id="412755"/>
    <lineage>
        <taxon>unclassified sequences</taxon>
        <taxon>metagenomes</taxon>
        <taxon>ecological metagenomes</taxon>
    </lineage>
</organism>
<dbReference type="AlphaFoldDB" id="A0A0F9MR09"/>
<sequence>MRLENNPILQGWEHMIIFSEADNAEFLLLAERIPKMMRQYRKNIAESLQGMIDEGELDSNMRLAEIVQILLG</sequence>
<protein>
    <submittedName>
        <fullName evidence="1">Uncharacterized protein</fullName>
    </submittedName>
</protein>
<accession>A0A0F9MR09</accession>
<comment type="caution">
    <text evidence="1">The sequence shown here is derived from an EMBL/GenBank/DDBJ whole genome shotgun (WGS) entry which is preliminary data.</text>
</comment>
<name>A0A0F9MR09_9ZZZZ</name>
<dbReference type="EMBL" id="LAZR01009598">
    <property type="protein sequence ID" value="KKM71652.1"/>
    <property type="molecule type" value="Genomic_DNA"/>
</dbReference>
<evidence type="ECO:0000313" key="1">
    <source>
        <dbReference type="EMBL" id="KKM71652.1"/>
    </source>
</evidence>